<proteinExistence type="predicted"/>
<dbReference type="Proteomes" id="UP000692954">
    <property type="component" value="Unassembled WGS sequence"/>
</dbReference>
<accession>A0A8S1RIL8</accession>
<comment type="caution">
    <text evidence="1">The sequence shown here is derived from an EMBL/GenBank/DDBJ whole genome shotgun (WGS) entry which is preliminary data.</text>
</comment>
<name>A0A8S1RIL8_9CILI</name>
<organism evidence="1 2">
    <name type="scientific">Paramecium sonneborni</name>
    <dbReference type="NCBI Taxonomy" id="65129"/>
    <lineage>
        <taxon>Eukaryota</taxon>
        <taxon>Sar</taxon>
        <taxon>Alveolata</taxon>
        <taxon>Ciliophora</taxon>
        <taxon>Intramacronucleata</taxon>
        <taxon>Oligohymenophorea</taxon>
        <taxon>Peniculida</taxon>
        <taxon>Parameciidae</taxon>
        <taxon>Paramecium</taxon>
    </lineage>
</organism>
<evidence type="ECO:0000313" key="1">
    <source>
        <dbReference type="EMBL" id="CAD8128341.1"/>
    </source>
</evidence>
<keyword evidence="2" id="KW-1185">Reference proteome</keyword>
<dbReference type="AlphaFoldDB" id="A0A8S1RIL8"/>
<protein>
    <submittedName>
        <fullName evidence="1">Uncharacterized protein</fullName>
    </submittedName>
</protein>
<dbReference type="EMBL" id="CAJJDN010000186">
    <property type="protein sequence ID" value="CAD8128341.1"/>
    <property type="molecule type" value="Genomic_DNA"/>
</dbReference>
<gene>
    <name evidence="1" type="ORF">PSON_ATCC_30995.1.T1860027</name>
</gene>
<evidence type="ECO:0000313" key="2">
    <source>
        <dbReference type="Proteomes" id="UP000692954"/>
    </source>
</evidence>
<dbReference type="OrthoDB" id="300394at2759"/>
<reference evidence="1" key="1">
    <citation type="submission" date="2021-01" db="EMBL/GenBank/DDBJ databases">
        <authorList>
            <consortium name="Genoscope - CEA"/>
            <person name="William W."/>
        </authorList>
    </citation>
    <scope>NUCLEOTIDE SEQUENCE</scope>
</reference>
<sequence>MNPNKNLPIVRLKFKCPPDCVCKSTEIRNWYHGKCCQPSFITSKGDIFCDQEGCSHYFIKDARFQCQKAQKDKTYYQYKSISEFLMAISLAMQASDYEIKSELEKQNFSKDLLQGVLERWNY</sequence>